<dbReference type="OrthoDB" id="1470711at2759"/>
<dbReference type="GO" id="GO:0000725">
    <property type="term" value="P:recombinational repair"/>
    <property type="evidence" value="ECO:0007669"/>
    <property type="project" value="TreeGrafter"/>
</dbReference>
<keyword evidence="4" id="KW-0067">ATP-binding</keyword>
<keyword evidence="3" id="KW-0347">Helicase</keyword>
<dbReference type="EC" id="5.6.2.4" evidence="7"/>
<keyword evidence="1" id="KW-0547">Nucleotide-binding</keyword>
<feature type="domain" description="UvrD-like helicase C-terminal" evidence="9">
    <location>
        <begin position="221"/>
        <end position="505"/>
    </location>
</feature>
<reference evidence="10 11" key="1">
    <citation type="submission" date="2014-09" db="EMBL/GenBank/DDBJ databases">
        <authorList>
            <person name="Ellenberger Sabrina"/>
        </authorList>
    </citation>
    <scope>NUCLEOTIDE SEQUENCE [LARGE SCALE GENOMIC DNA]</scope>
    <source>
        <strain evidence="10 11">CBS 412.66</strain>
    </source>
</reference>
<dbReference type="InterPro" id="IPR014016">
    <property type="entry name" value="UvrD-like_ATP-bd"/>
</dbReference>
<evidence type="ECO:0000256" key="6">
    <source>
        <dbReference type="ARBA" id="ARBA00034617"/>
    </source>
</evidence>
<evidence type="ECO:0000313" key="10">
    <source>
        <dbReference type="EMBL" id="CEP08135.1"/>
    </source>
</evidence>
<keyword evidence="5" id="KW-0413">Isomerase</keyword>
<accession>A0A0B7MXW9</accession>
<dbReference type="PANTHER" id="PTHR11070:SF2">
    <property type="entry name" value="ATP-DEPENDENT DNA HELICASE SRS2"/>
    <property type="match status" value="1"/>
</dbReference>
<dbReference type="CDD" id="cd17932">
    <property type="entry name" value="DEXQc_UvrD"/>
    <property type="match status" value="1"/>
</dbReference>
<dbReference type="Gene3D" id="1.10.486.10">
    <property type="entry name" value="PCRA, domain 4"/>
    <property type="match status" value="1"/>
</dbReference>
<evidence type="ECO:0000313" key="11">
    <source>
        <dbReference type="Proteomes" id="UP000054107"/>
    </source>
</evidence>
<gene>
    <name evidence="10" type="primary">PARPA_01444.1 scaffold 1359</name>
</gene>
<evidence type="ECO:0000256" key="8">
    <source>
        <dbReference type="ARBA" id="ARBA00048988"/>
    </source>
</evidence>
<evidence type="ECO:0000256" key="3">
    <source>
        <dbReference type="ARBA" id="ARBA00022806"/>
    </source>
</evidence>
<dbReference type="PANTHER" id="PTHR11070">
    <property type="entry name" value="UVRD / RECB / PCRA DNA HELICASE FAMILY MEMBER"/>
    <property type="match status" value="1"/>
</dbReference>
<evidence type="ECO:0000259" key="9">
    <source>
        <dbReference type="PROSITE" id="PS51217"/>
    </source>
</evidence>
<evidence type="ECO:0000256" key="7">
    <source>
        <dbReference type="ARBA" id="ARBA00034808"/>
    </source>
</evidence>
<dbReference type="Pfam" id="PF13361">
    <property type="entry name" value="UvrD_C"/>
    <property type="match status" value="1"/>
</dbReference>
<proteinExistence type="predicted"/>
<keyword evidence="11" id="KW-1185">Reference proteome</keyword>
<dbReference type="InterPro" id="IPR027417">
    <property type="entry name" value="P-loop_NTPase"/>
</dbReference>
<dbReference type="GO" id="GO:0005524">
    <property type="term" value="F:ATP binding"/>
    <property type="evidence" value="ECO:0007669"/>
    <property type="project" value="UniProtKB-KW"/>
</dbReference>
<evidence type="ECO:0000256" key="4">
    <source>
        <dbReference type="ARBA" id="ARBA00022840"/>
    </source>
</evidence>
<dbReference type="Pfam" id="PF00580">
    <property type="entry name" value="UvrD-helicase"/>
    <property type="match status" value="2"/>
</dbReference>
<sequence>MSQTYEDLSSSQKRLVESDEQFQNIMAGPGSGKTQGLNFVKLHKQTFKFKYHFLQVLIDRIAFLINHKNIEPEKIKVLSFTRETVFSIKERLKERLERRIAIDVDVGTFHAHARQLVYQFGYSIGIPQTFKIADKGTRACDVLKECEYARDSIKAVLVDESQDCTDLMKEFIHQMSDGKMLTMVGDKNQRIFGSLLSEPSEILNLPEGSDCTLVENYRSTKFIIKSALHVINQGRMRVSQPAEIRNPDGVRVTIATPLNESSQAKYVVNEIQRICTNSGGLIAHQDCAILIRKRSTSHFFESALKKRFIPFEIVGADSFFKRMEIRDLTHYLKFSLNPTYLGFLNIVNSPEREIGDCQIRQIYELSREYNEHSFLDIITLIGNEVIGDFVPMARLKIKHIANICRDVLVKFNNKEPVSVILNFIISATEYETYISSLPDSIRRREYLAELRSLAANSSVLADERNEDSSSELERFIKYFDENNVDSNNGEKGKRVTISTIHCAKGIEWPCVFIVSCNEGCIPLSINRSLEEERRLLYVAMTRSRFFLYIIAPLYRSMGLQQPSQFLTDLPASLCTVGKPILNDELWKMLADTLDNTMSTQRKRSHSLVDE</sequence>
<dbReference type="GO" id="GO:0016787">
    <property type="term" value="F:hydrolase activity"/>
    <property type="evidence" value="ECO:0007669"/>
    <property type="project" value="UniProtKB-KW"/>
</dbReference>
<dbReference type="InterPro" id="IPR000212">
    <property type="entry name" value="DNA_helicase_UvrD/REP"/>
</dbReference>
<dbReference type="EMBL" id="LN719426">
    <property type="protein sequence ID" value="CEP08135.1"/>
    <property type="molecule type" value="Genomic_DNA"/>
</dbReference>
<name>A0A0B7MXW9_9FUNG</name>
<evidence type="ECO:0000256" key="2">
    <source>
        <dbReference type="ARBA" id="ARBA00022801"/>
    </source>
</evidence>
<dbReference type="GO" id="GO:0043138">
    <property type="term" value="F:3'-5' DNA helicase activity"/>
    <property type="evidence" value="ECO:0007669"/>
    <property type="project" value="UniProtKB-EC"/>
</dbReference>
<dbReference type="Gene3D" id="3.40.50.300">
    <property type="entry name" value="P-loop containing nucleotide triphosphate hydrolases"/>
    <property type="match status" value="2"/>
</dbReference>
<evidence type="ECO:0000256" key="1">
    <source>
        <dbReference type="ARBA" id="ARBA00022741"/>
    </source>
</evidence>
<dbReference type="AlphaFoldDB" id="A0A0B7MXW9"/>
<dbReference type="Proteomes" id="UP000054107">
    <property type="component" value="Unassembled WGS sequence"/>
</dbReference>
<dbReference type="GO" id="GO:0003677">
    <property type="term" value="F:DNA binding"/>
    <property type="evidence" value="ECO:0007669"/>
    <property type="project" value="InterPro"/>
</dbReference>
<organism evidence="10 11">
    <name type="scientific">Parasitella parasitica</name>
    <dbReference type="NCBI Taxonomy" id="35722"/>
    <lineage>
        <taxon>Eukaryota</taxon>
        <taxon>Fungi</taxon>
        <taxon>Fungi incertae sedis</taxon>
        <taxon>Mucoromycota</taxon>
        <taxon>Mucoromycotina</taxon>
        <taxon>Mucoromycetes</taxon>
        <taxon>Mucorales</taxon>
        <taxon>Mucorineae</taxon>
        <taxon>Mucoraceae</taxon>
        <taxon>Parasitella</taxon>
    </lineage>
</organism>
<dbReference type="PROSITE" id="PS51217">
    <property type="entry name" value="UVRD_HELICASE_CTER"/>
    <property type="match status" value="1"/>
</dbReference>
<dbReference type="InterPro" id="IPR014017">
    <property type="entry name" value="DNA_helicase_UvrD-like_C"/>
</dbReference>
<keyword evidence="2" id="KW-0378">Hydrolase</keyword>
<comment type="catalytic activity">
    <reaction evidence="8">
        <text>ATP + H2O = ADP + phosphate + H(+)</text>
        <dbReference type="Rhea" id="RHEA:13065"/>
        <dbReference type="ChEBI" id="CHEBI:15377"/>
        <dbReference type="ChEBI" id="CHEBI:15378"/>
        <dbReference type="ChEBI" id="CHEBI:30616"/>
        <dbReference type="ChEBI" id="CHEBI:43474"/>
        <dbReference type="ChEBI" id="CHEBI:456216"/>
        <dbReference type="EC" id="5.6.2.4"/>
    </reaction>
</comment>
<comment type="catalytic activity">
    <reaction evidence="6">
        <text>Couples ATP hydrolysis with the unwinding of duplex DNA by translocating in the 3'-5' direction.</text>
        <dbReference type="EC" id="5.6.2.4"/>
    </reaction>
</comment>
<dbReference type="STRING" id="35722.A0A0B7MXW9"/>
<evidence type="ECO:0000256" key="5">
    <source>
        <dbReference type="ARBA" id="ARBA00023235"/>
    </source>
</evidence>
<dbReference type="SUPFAM" id="SSF52540">
    <property type="entry name" value="P-loop containing nucleoside triphosphate hydrolases"/>
    <property type="match status" value="1"/>
</dbReference>
<protein>
    <recommendedName>
        <fullName evidence="7">DNA 3'-5' helicase</fullName>
        <ecNumber evidence="7">5.6.2.4</ecNumber>
    </recommendedName>
</protein>